<dbReference type="Proteomes" id="UP000217790">
    <property type="component" value="Unassembled WGS sequence"/>
</dbReference>
<keyword evidence="1" id="KW-0175">Coiled coil</keyword>
<evidence type="ECO:0000313" key="4">
    <source>
        <dbReference type="Proteomes" id="UP000217790"/>
    </source>
</evidence>
<evidence type="ECO:0000313" key="3">
    <source>
        <dbReference type="EMBL" id="PBK85193.1"/>
    </source>
</evidence>
<name>A0A2H3DA95_ARMGA</name>
<feature type="compositionally biased region" description="Basic residues" evidence="2">
    <location>
        <begin position="388"/>
        <end position="397"/>
    </location>
</feature>
<accession>A0A2H3DA95</accession>
<organism evidence="3 4">
    <name type="scientific">Armillaria gallica</name>
    <name type="common">Bulbous honey fungus</name>
    <name type="synonym">Armillaria bulbosa</name>
    <dbReference type="NCBI Taxonomy" id="47427"/>
    <lineage>
        <taxon>Eukaryota</taxon>
        <taxon>Fungi</taxon>
        <taxon>Dikarya</taxon>
        <taxon>Basidiomycota</taxon>
        <taxon>Agaricomycotina</taxon>
        <taxon>Agaricomycetes</taxon>
        <taxon>Agaricomycetidae</taxon>
        <taxon>Agaricales</taxon>
        <taxon>Marasmiineae</taxon>
        <taxon>Physalacriaceae</taxon>
        <taxon>Armillaria</taxon>
    </lineage>
</organism>
<sequence length="425" mass="48037">MSLEEISSCDAICLHNNLPKSQKKKPTVKKPVDKDALLQKGWATGKGETFLESFITQYTNLHCISRSKDHEFGDTVANQYMEKFLWTMPGSKEQVEAWIKKMQNGIQNWLEHHTNKVDKAPTQKQCANNPLHLLLGKILWAKDNFDNYRKQFDADFVASGRSKTEQPSVYQAFIKAQFEGEDEEMQAEYEEQAEEEGKELHEARKSQDFEPALLDLVATQGMHIGENKEAVPQRFDLAGKGRYKSFTNAYLSFIDKCYDQEEHVAHSLPKEQLALKYVDWATKALGGKRSKKDQNEDSSRDDKDGEGEGNKEKGLKQHKRGWKRERSRSLEPTKKHPKGNLLGLDESDSDDPAADMSDTTSRVSEKLSEKLAGEENPEEWPSKDRGKTKTKGKKKGKGNAIEEVEMSAAEPETVPVVNGGRTKGG</sequence>
<dbReference type="OrthoDB" id="3250313at2759"/>
<evidence type="ECO:0000256" key="2">
    <source>
        <dbReference type="SAM" id="MobiDB-lite"/>
    </source>
</evidence>
<feature type="coiled-coil region" evidence="1">
    <location>
        <begin position="175"/>
        <end position="206"/>
    </location>
</feature>
<keyword evidence="4" id="KW-1185">Reference proteome</keyword>
<dbReference type="EMBL" id="KZ293692">
    <property type="protein sequence ID" value="PBK85193.1"/>
    <property type="molecule type" value="Genomic_DNA"/>
</dbReference>
<feature type="compositionally biased region" description="Basic and acidic residues" evidence="2">
    <location>
        <begin position="363"/>
        <end position="373"/>
    </location>
</feature>
<gene>
    <name evidence="3" type="ORF">ARMGADRAFT_1087642</name>
</gene>
<protein>
    <submittedName>
        <fullName evidence="3">Uncharacterized protein</fullName>
    </submittedName>
</protein>
<dbReference type="OMA" id="HEARKSQ"/>
<feature type="compositionally biased region" description="Basic and acidic residues" evidence="2">
    <location>
        <begin position="292"/>
        <end position="315"/>
    </location>
</feature>
<evidence type="ECO:0000256" key="1">
    <source>
        <dbReference type="SAM" id="Coils"/>
    </source>
</evidence>
<dbReference type="STRING" id="47427.A0A2H3DA95"/>
<dbReference type="InParanoid" id="A0A2H3DA95"/>
<feature type="compositionally biased region" description="Basic residues" evidence="2">
    <location>
        <begin position="316"/>
        <end position="326"/>
    </location>
</feature>
<dbReference type="AlphaFoldDB" id="A0A2H3DA95"/>
<reference evidence="4" key="1">
    <citation type="journal article" date="2017" name="Nat. Ecol. Evol.">
        <title>Genome expansion and lineage-specific genetic innovations in the forest pathogenic fungi Armillaria.</title>
        <authorList>
            <person name="Sipos G."/>
            <person name="Prasanna A.N."/>
            <person name="Walter M.C."/>
            <person name="O'Connor E."/>
            <person name="Balint B."/>
            <person name="Krizsan K."/>
            <person name="Kiss B."/>
            <person name="Hess J."/>
            <person name="Varga T."/>
            <person name="Slot J."/>
            <person name="Riley R."/>
            <person name="Boka B."/>
            <person name="Rigling D."/>
            <person name="Barry K."/>
            <person name="Lee J."/>
            <person name="Mihaltcheva S."/>
            <person name="LaButti K."/>
            <person name="Lipzen A."/>
            <person name="Waldron R."/>
            <person name="Moloney N.M."/>
            <person name="Sperisen C."/>
            <person name="Kredics L."/>
            <person name="Vagvoelgyi C."/>
            <person name="Patrignani A."/>
            <person name="Fitzpatrick D."/>
            <person name="Nagy I."/>
            <person name="Doyle S."/>
            <person name="Anderson J.B."/>
            <person name="Grigoriev I.V."/>
            <person name="Gueldener U."/>
            <person name="Muensterkoetter M."/>
            <person name="Nagy L.G."/>
        </authorList>
    </citation>
    <scope>NUCLEOTIDE SEQUENCE [LARGE SCALE GENOMIC DNA]</scope>
    <source>
        <strain evidence="4">Ar21-2</strain>
    </source>
</reference>
<proteinExistence type="predicted"/>
<feature type="region of interest" description="Disordered" evidence="2">
    <location>
        <begin position="286"/>
        <end position="425"/>
    </location>
</feature>